<evidence type="ECO:0000313" key="2">
    <source>
        <dbReference type="Proteomes" id="UP001497700"/>
    </source>
</evidence>
<dbReference type="EMBL" id="MU393510">
    <property type="protein sequence ID" value="KAI4863131.1"/>
    <property type="molecule type" value="Genomic_DNA"/>
</dbReference>
<proteinExistence type="predicted"/>
<gene>
    <name evidence="1" type="ORF">F4820DRAFT_386402</name>
</gene>
<comment type="caution">
    <text evidence="1">The sequence shown here is derived from an EMBL/GenBank/DDBJ whole genome shotgun (WGS) entry which is preliminary data.</text>
</comment>
<sequence>MAGTTENSTKPTRQVLGGLENEDIDFENMVQRMLDADFEDWPNEAGFEGLDEIRGPVDLTVKGSIPTWAAGTLYRTGPGLFMVDDTPKGTFRTTHWFDGFGHSHRFDIIDNSSDDVENPVRVRYSSKRHSEELIDAVRKDGKRSDITFGQRADPCIGLFSKIMSVWRPPPTSRGPDFDNVCVDILTNVPCLPSKAKGAAESGHRGGMKTMWLTTDAGVMKEIDQHTLEPVGAARQEKLHPLLKGPLSCAHAQRDPNTGDMFNYNLDMGYRSTYRIFRASASTGKTDILATISSVDLKPAYIHSFFLSPSFVILCVPSTHLGMRGIAVPWYGNMVDAIEPFNKSKLCRWFVVDRLGDRGVVAEFESPAGFFFHSVNSFEERDEATGDTIVYCDAIEYPSTDVVRAFELDVILQSDGAAKKFWGDEDRNRSCHARLTRHKFRVPDLGAHGIYKSNTRLATEKVFEIKAPHAGELPTINPAYATKNYRYAYSLANRGYSSLLDSLLKTDLKTRDTVFWNNPKGHSPSEAIFVPRPKPEGGEDLEEDDGVLLSVILDGVNKSSYLLCLDARTMEELGRAECDFAIAFGFHGLHWPSPPDRVSAAPLL</sequence>
<organism evidence="1 2">
    <name type="scientific">Hypoxylon rubiginosum</name>
    <dbReference type="NCBI Taxonomy" id="110542"/>
    <lineage>
        <taxon>Eukaryota</taxon>
        <taxon>Fungi</taxon>
        <taxon>Dikarya</taxon>
        <taxon>Ascomycota</taxon>
        <taxon>Pezizomycotina</taxon>
        <taxon>Sordariomycetes</taxon>
        <taxon>Xylariomycetidae</taxon>
        <taxon>Xylariales</taxon>
        <taxon>Hypoxylaceae</taxon>
        <taxon>Hypoxylon</taxon>
    </lineage>
</organism>
<keyword evidence="2" id="KW-1185">Reference proteome</keyword>
<evidence type="ECO:0000313" key="1">
    <source>
        <dbReference type="EMBL" id="KAI4863131.1"/>
    </source>
</evidence>
<name>A0ACB9YVC2_9PEZI</name>
<accession>A0ACB9YVC2</accession>
<dbReference type="Proteomes" id="UP001497700">
    <property type="component" value="Unassembled WGS sequence"/>
</dbReference>
<protein>
    <submittedName>
        <fullName evidence="1">Torulene oxygenase</fullName>
    </submittedName>
</protein>
<reference evidence="1 2" key="1">
    <citation type="journal article" date="2022" name="New Phytol.">
        <title>Ecological generalism drives hyperdiversity of secondary metabolite gene clusters in xylarialean endophytes.</title>
        <authorList>
            <person name="Franco M.E.E."/>
            <person name="Wisecaver J.H."/>
            <person name="Arnold A.E."/>
            <person name="Ju Y.M."/>
            <person name="Slot J.C."/>
            <person name="Ahrendt S."/>
            <person name="Moore L.P."/>
            <person name="Eastman K.E."/>
            <person name="Scott K."/>
            <person name="Konkel Z."/>
            <person name="Mondo S.J."/>
            <person name="Kuo A."/>
            <person name="Hayes R.D."/>
            <person name="Haridas S."/>
            <person name="Andreopoulos B."/>
            <person name="Riley R."/>
            <person name="LaButti K."/>
            <person name="Pangilinan J."/>
            <person name="Lipzen A."/>
            <person name="Amirebrahimi M."/>
            <person name="Yan J."/>
            <person name="Adam C."/>
            <person name="Keymanesh K."/>
            <person name="Ng V."/>
            <person name="Louie K."/>
            <person name="Northen T."/>
            <person name="Drula E."/>
            <person name="Henrissat B."/>
            <person name="Hsieh H.M."/>
            <person name="Youens-Clark K."/>
            <person name="Lutzoni F."/>
            <person name="Miadlikowska J."/>
            <person name="Eastwood D.C."/>
            <person name="Hamelin R.C."/>
            <person name="Grigoriev I.V."/>
            <person name="U'Ren J.M."/>
        </authorList>
    </citation>
    <scope>NUCLEOTIDE SEQUENCE [LARGE SCALE GENOMIC DNA]</scope>
    <source>
        <strain evidence="1 2">CBS 119005</strain>
    </source>
</reference>